<dbReference type="CDD" id="cd02440">
    <property type="entry name" value="AdoMet_MTases"/>
    <property type="match status" value="1"/>
</dbReference>
<keyword evidence="4" id="KW-1185">Reference proteome</keyword>
<feature type="region of interest" description="Disordered" evidence="2">
    <location>
        <begin position="263"/>
        <end position="286"/>
    </location>
</feature>
<dbReference type="Proteomes" id="UP001589894">
    <property type="component" value="Unassembled WGS sequence"/>
</dbReference>
<accession>A0ABV6P2A6</accession>
<protein>
    <submittedName>
        <fullName evidence="3">Spermidine synthase</fullName>
    </submittedName>
</protein>
<proteinExistence type="predicted"/>
<dbReference type="SUPFAM" id="SSF53335">
    <property type="entry name" value="S-adenosyl-L-methionine-dependent methyltransferases"/>
    <property type="match status" value="1"/>
</dbReference>
<evidence type="ECO:0000256" key="1">
    <source>
        <dbReference type="ARBA" id="ARBA00023115"/>
    </source>
</evidence>
<dbReference type="PANTHER" id="PTHR43317">
    <property type="entry name" value="THERMOSPERMINE SYNTHASE ACAULIS5"/>
    <property type="match status" value="1"/>
</dbReference>
<dbReference type="Gene3D" id="3.40.50.150">
    <property type="entry name" value="Vaccinia Virus protein VP39"/>
    <property type="match status" value="1"/>
</dbReference>
<dbReference type="NCBIfam" id="NF037959">
    <property type="entry name" value="MFS_SpdSyn"/>
    <property type="match status" value="1"/>
</dbReference>
<dbReference type="InterPro" id="IPR029063">
    <property type="entry name" value="SAM-dependent_MTases_sf"/>
</dbReference>
<organism evidence="3 4">
    <name type="scientific">Plantactinospora siamensis</name>
    <dbReference type="NCBI Taxonomy" id="555372"/>
    <lineage>
        <taxon>Bacteria</taxon>
        <taxon>Bacillati</taxon>
        <taxon>Actinomycetota</taxon>
        <taxon>Actinomycetes</taxon>
        <taxon>Micromonosporales</taxon>
        <taxon>Micromonosporaceae</taxon>
        <taxon>Plantactinospora</taxon>
    </lineage>
</organism>
<evidence type="ECO:0000256" key="2">
    <source>
        <dbReference type="SAM" id="MobiDB-lite"/>
    </source>
</evidence>
<gene>
    <name evidence="3" type="ORF">ACFFHU_23610</name>
</gene>
<reference evidence="3 4" key="1">
    <citation type="submission" date="2024-09" db="EMBL/GenBank/DDBJ databases">
        <authorList>
            <person name="Sun Q."/>
            <person name="Mori K."/>
        </authorList>
    </citation>
    <scope>NUCLEOTIDE SEQUENCE [LARGE SCALE GENOMIC DNA]</scope>
    <source>
        <strain evidence="3 4">TBRC 2205</strain>
    </source>
</reference>
<keyword evidence="1" id="KW-0620">Polyamine biosynthesis</keyword>
<dbReference type="EMBL" id="JBHLUE010000019">
    <property type="protein sequence ID" value="MFC0567114.1"/>
    <property type="molecule type" value="Genomic_DNA"/>
</dbReference>
<comment type="caution">
    <text evidence="3">The sequence shown here is derived from an EMBL/GenBank/DDBJ whole genome shotgun (WGS) entry which is preliminary data.</text>
</comment>
<name>A0ABV6P2A6_9ACTN</name>
<dbReference type="RefSeq" id="WP_377342340.1">
    <property type="nucleotide sequence ID" value="NZ_JBHLUE010000019.1"/>
</dbReference>
<evidence type="ECO:0000313" key="4">
    <source>
        <dbReference type="Proteomes" id="UP001589894"/>
    </source>
</evidence>
<sequence>MRTSDAAVSAADRGEPAPELDAARLVPDPDRPSGRTLLVEDVEQSYVDPADPTYLRFDYVRRMASVLDVAGPARTPLRVLHLGGGALTLPRYAAATRPGSPQLVVDRDGPLMDLIARELPPPPDVRVRVADAREAIGWEPDGRYDVVLVDVYRGARMPAHLTTVEFAAEAARVLRPDGLYAVNLTDLPPLVFTRVQVATLRRVFAEVCLVAARQMVRARRYGNVVLVASRREGRLPVDRLATRAARDPAPGRLLAGAELTAFAGGSRPAHDRSDAAPRGFPDRSTG</sequence>
<evidence type="ECO:0000313" key="3">
    <source>
        <dbReference type="EMBL" id="MFC0567114.1"/>
    </source>
</evidence>
<feature type="region of interest" description="Disordered" evidence="2">
    <location>
        <begin position="1"/>
        <end position="33"/>
    </location>
</feature>
<dbReference type="PANTHER" id="PTHR43317:SF1">
    <property type="entry name" value="THERMOSPERMINE SYNTHASE ACAULIS5"/>
    <property type="match status" value="1"/>
</dbReference>